<dbReference type="Proteomes" id="UP000245626">
    <property type="component" value="Unassembled WGS sequence"/>
</dbReference>
<evidence type="ECO:0000313" key="1">
    <source>
        <dbReference type="EMBL" id="PWN49033.1"/>
    </source>
</evidence>
<organism evidence="1 2">
    <name type="scientific">Violaceomyces palustris</name>
    <dbReference type="NCBI Taxonomy" id="1673888"/>
    <lineage>
        <taxon>Eukaryota</taxon>
        <taxon>Fungi</taxon>
        <taxon>Dikarya</taxon>
        <taxon>Basidiomycota</taxon>
        <taxon>Ustilaginomycotina</taxon>
        <taxon>Ustilaginomycetes</taxon>
        <taxon>Violaceomycetales</taxon>
        <taxon>Violaceomycetaceae</taxon>
        <taxon>Violaceomyces</taxon>
    </lineage>
</organism>
<dbReference type="EMBL" id="KZ820107">
    <property type="protein sequence ID" value="PWN49033.1"/>
    <property type="molecule type" value="Genomic_DNA"/>
</dbReference>
<keyword evidence="2" id="KW-1185">Reference proteome</keyword>
<accession>A0ACD0NT94</accession>
<name>A0ACD0NT94_9BASI</name>
<evidence type="ECO:0000313" key="2">
    <source>
        <dbReference type="Proteomes" id="UP000245626"/>
    </source>
</evidence>
<gene>
    <name evidence="1" type="ORF">IE53DRAFT_375312</name>
</gene>
<protein>
    <submittedName>
        <fullName evidence="1">Mfs-multidrug-resistance transporter</fullName>
    </submittedName>
</protein>
<reference evidence="1 2" key="1">
    <citation type="journal article" date="2018" name="Mol. Biol. Evol.">
        <title>Broad Genomic Sampling Reveals a Smut Pathogenic Ancestry of the Fungal Clade Ustilaginomycotina.</title>
        <authorList>
            <person name="Kijpornyongpan T."/>
            <person name="Mondo S.J."/>
            <person name="Barry K."/>
            <person name="Sandor L."/>
            <person name="Lee J."/>
            <person name="Lipzen A."/>
            <person name="Pangilinan J."/>
            <person name="LaButti K."/>
            <person name="Hainaut M."/>
            <person name="Henrissat B."/>
            <person name="Grigoriev I.V."/>
            <person name="Spatafora J.W."/>
            <person name="Aime M.C."/>
        </authorList>
    </citation>
    <scope>NUCLEOTIDE SEQUENCE [LARGE SCALE GENOMIC DNA]</scope>
    <source>
        <strain evidence="1 2">SA 807</strain>
    </source>
</reference>
<sequence>MSELGPTTVPPQDSGDTGLREGQVDDAVRSEGRAEYPASDRATTPSGDSSHRRQKEDDEKEKPQSSISEARGEVDEEKLKGEDDGVPTDPNEVWWDGPNDPENPQNWSNTRKWVITLVAATLTINVTFSSTAPASATMKIAREYGLSQTVATLVTSLFLCGYVLGPIVWSAASELYGRRLIFIISIAMYVLFILGQALAKNPETLLVTRFLSGVSAAAPLTNSGGLIADIWDPVTRGHAMSLFSASVFIGPVMGPIVGGFIAGSTITWKWIFWIMMIFGGVVWVLTILFIPETYGPVLLLKKAKRLRKEDPVANKDKYASLEKGDWSLKGIAQRTIYKPFIILAKEPILVLITIYLSVVYGILYGCLEAFPIIFAEKRGLNFGETGLIFLGIGIGSTLGSIINTYLQYHYKYLVPFWKGMPPPEERLSSSIIAGPMLVIGSFWLGWTGGYASVPWYVPALSTILLGMSFNLVFISFLTYIVDTYLMHAASALAVNTIFRSAVGAAFPLFTSQMFHGMTIQWACTMLGFISLALAPSPIIFYLYGARIRQLSKFAPCIDLKIRKGLEAAGKLPKDSLTSKEKGARNGLPQAKKMYYEMMKAKRDAGDAAAQKA</sequence>
<proteinExistence type="predicted"/>